<dbReference type="PANTHER" id="PTHR32060">
    <property type="entry name" value="TAIL-SPECIFIC PROTEASE"/>
    <property type="match status" value="1"/>
</dbReference>
<dbReference type="CDD" id="cd07561">
    <property type="entry name" value="Peptidase_S41_CPP_like"/>
    <property type="match status" value="1"/>
</dbReference>
<reference evidence="2 3" key="1">
    <citation type="submission" date="2015-04" db="EMBL/GenBank/DDBJ databases">
        <title>Whole genome shotgun sequence of Flavihumibacter petaseus NBRC 106054.</title>
        <authorList>
            <person name="Miyazawa S."/>
            <person name="Hosoyama A."/>
            <person name="Hashimoto M."/>
            <person name="Noguchi M."/>
            <person name="Tsuchikane K."/>
            <person name="Ohji S."/>
            <person name="Yamazoe A."/>
            <person name="Ichikawa N."/>
            <person name="Kimura A."/>
            <person name="Fujita N."/>
        </authorList>
    </citation>
    <scope>NUCLEOTIDE SEQUENCE [LARGE SCALE GENOMIC DNA]</scope>
    <source>
        <strain evidence="2 3">NBRC 106054</strain>
    </source>
</reference>
<dbReference type="SUPFAM" id="SSF50156">
    <property type="entry name" value="PDZ domain-like"/>
    <property type="match status" value="1"/>
</dbReference>
<dbReference type="InterPro" id="IPR041613">
    <property type="entry name" value="Pept_S41_N"/>
</dbReference>
<dbReference type="AlphaFoldDB" id="A0A0E9N1P2"/>
<dbReference type="SUPFAM" id="SSF52096">
    <property type="entry name" value="ClpP/crotonase"/>
    <property type="match status" value="1"/>
</dbReference>
<evidence type="ECO:0000313" key="3">
    <source>
        <dbReference type="Proteomes" id="UP000033121"/>
    </source>
</evidence>
<sequence length="443" mass="48904">MRAYLYISLAVILATTSCKKNDSGPSQSQSVLDSSLAIAKDYYLWYNQIPGDFKSSNYSDPNQLMRGIRQYSTETGFTGPVDRWSFGILKTEWDDVSSGISGDIGIGVFYHDEDDLRVTYVEPASAAGVAGVQRSWRITKLNGRTDLTYSQSTANFIVDAVYGGNTASITFEKNDGTTVELTLNPTTYQDQPILLDTVYTAGSKKIGYMVLNSFLGDIDGMKANFAKTFADFGTAGVTDLVVDLRYNGGGYVTLQEELANYLVPATKSNTLMYKETFNDKLTEYNESANFSKKGTLEPGHIVFIISQNTASASEALINIMRPQLTVKLVGPSHSTGKPVGYFPIPAGDWYVFPVSLRIVNSLDEGNYFNGFEPDKVTPDGLDHTWGDLDEDCLAAAYSYLTTGNFRSSNRESAALTASRIGIYNKMHTQKRQLLVETRSIRYR</sequence>
<dbReference type="RefSeq" id="WP_046369740.1">
    <property type="nucleotide sequence ID" value="NZ_BBWV01000002.1"/>
</dbReference>
<gene>
    <name evidence="2" type="ORF">FPE01S_02_10380</name>
</gene>
<dbReference type="PANTHER" id="PTHR32060:SF30">
    <property type="entry name" value="CARBOXY-TERMINAL PROCESSING PROTEASE CTPA"/>
    <property type="match status" value="1"/>
</dbReference>
<dbReference type="Pfam" id="PF03572">
    <property type="entry name" value="Peptidase_S41"/>
    <property type="match status" value="1"/>
</dbReference>
<organism evidence="2 3">
    <name type="scientific">Flavihumibacter petaseus NBRC 106054</name>
    <dbReference type="NCBI Taxonomy" id="1220578"/>
    <lineage>
        <taxon>Bacteria</taxon>
        <taxon>Pseudomonadati</taxon>
        <taxon>Bacteroidota</taxon>
        <taxon>Chitinophagia</taxon>
        <taxon>Chitinophagales</taxon>
        <taxon>Chitinophagaceae</taxon>
        <taxon>Flavihumibacter</taxon>
    </lineage>
</organism>
<dbReference type="InterPro" id="IPR029045">
    <property type="entry name" value="ClpP/crotonase-like_dom_sf"/>
</dbReference>
<feature type="domain" description="Tail specific protease" evidence="1">
    <location>
        <begin position="176"/>
        <end position="378"/>
    </location>
</feature>
<dbReference type="Gene3D" id="3.30.750.170">
    <property type="match status" value="1"/>
</dbReference>
<keyword evidence="3" id="KW-1185">Reference proteome</keyword>
<protein>
    <submittedName>
        <fullName evidence="2">Peptidase S41 family protein</fullName>
    </submittedName>
</protein>
<dbReference type="STRING" id="1220578.FPE01S_02_10380"/>
<dbReference type="Pfam" id="PF18294">
    <property type="entry name" value="Pept_S41_N"/>
    <property type="match status" value="1"/>
</dbReference>
<name>A0A0E9N1P2_9BACT</name>
<evidence type="ECO:0000259" key="1">
    <source>
        <dbReference type="SMART" id="SM00245"/>
    </source>
</evidence>
<dbReference type="GO" id="GO:0006508">
    <property type="term" value="P:proteolysis"/>
    <property type="evidence" value="ECO:0007669"/>
    <property type="project" value="InterPro"/>
</dbReference>
<dbReference type="InterPro" id="IPR036034">
    <property type="entry name" value="PDZ_sf"/>
</dbReference>
<dbReference type="Proteomes" id="UP000033121">
    <property type="component" value="Unassembled WGS sequence"/>
</dbReference>
<dbReference type="InterPro" id="IPR005151">
    <property type="entry name" value="Tail-specific_protease"/>
</dbReference>
<dbReference type="PROSITE" id="PS51257">
    <property type="entry name" value="PROKAR_LIPOPROTEIN"/>
    <property type="match status" value="1"/>
</dbReference>
<dbReference type="GO" id="GO:0008236">
    <property type="term" value="F:serine-type peptidase activity"/>
    <property type="evidence" value="ECO:0007669"/>
    <property type="project" value="InterPro"/>
</dbReference>
<dbReference type="GO" id="GO:0007165">
    <property type="term" value="P:signal transduction"/>
    <property type="evidence" value="ECO:0007669"/>
    <property type="project" value="TreeGrafter"/>
</dbReference>
<proteinExistence type="predicted"/>
<dbReference type="Gene3D" id="2.30.42.10">
    <property type="match status" value="1"/>
</dbReference>
<accession>A0A0E9N1P2</accession>
<dbReference type="EMBL" id="BBWV01000002">
    <property type="protein sequence ID" value="GAO43932.1"/>
    <property type="molecule type" value="Genomic_DNA"/>
</dbReference>
<dbReference type="GO" id="GO:0030288">
    <property type="term" value="C:outer membrane-bounded periplasmic space"/>
    <property type="evidence" value="ECO:0007669"/>
    <property type="project" value="TreeGrafter"/>
</dbReference>
<evidence type="ECO:0000313" key="2">
    <source>
        <dbReference type="EMBL" id="GAO43932.1"/>
    </source>
</evidence>
<dbReference type="Gene3D" id="3.90.226.10">
    <property type="entry name" value="2-enoyl-CoA Hydratase, Chain A, domain 1"/>
    <property type="match status" value="1"/>
</dbReference>
<dbReference type="OrthoDB" id="7168509at2"/>
<dbReference type="GO" id="GO:0004175">
    <property type="term" value="F:endopeptidase activity"/>
    <property type="evidence" value="ECO:0007669"/>
    <property type="project" value="TreeGrafter"/>
</dbReference>
<dbReference type="SMART" id="SM00245">
    <property type="entry name" value="TSPc"/>
    <property type="match status" value="1"/>
</dbReference>
<comment type="caution">
    <text evidence="2">The sequence shown here is derived from an EMBL/GenBank/DDBJ whole genome shotgun (WGS) entry which is preliminary data.</text>
</comment>